<dbReference type="Proteomes" id="UP000570517">
    <property type="component" value="Unassembled WGS sequence"/>
</dbReference>
<protein>
    <submittedName>
        <fullName evidence="2">Putative MFS-type transporter</fullName>
    </submittedName>
</protein>
<evidence type="ECO:0000313" key="3">
    <source>
        <dbReference type="Proteomes" id="UP000570517"/>
    </source>
</evidence>
<feature type="transmembrane region" description="Helical" evidence="1">
    <location>
        <begin position="6"/>
        <end position="29"/>
    </location>
</feature>
<organism evidence="2 3">
    <name type="scientific">Mycolicibacterium hippocampi</name>
    <dbReference type="NCBI Taxonomy" id="659824"/>
    <lineage>
        <taxon>Bacteria</taxon>
        <taxon>Bacillati</taxon>
        <taxon>Actinomycetota</taxon>
        <taxon>Actinomycetes</taxon>
        <taxon>Mycobacteriales</taxon>
        <taxon>Mycobacteriaceae</taxon>
        <taxon>Mycolicibacterium</taxon>
    </lineage>
</organism>
<dbReference type="EMBL" id="JABFYL010000039">
    <property type="protein sequence ID" value="NVN51936.1"/>
    <property type="molecule type" value="Genomic_DNA"/>
</dbReference>
<evidence type="ECO:0000256" key="1">
    <source>
        <dbReference type="SAM" id="Phobius"/>
    </source>
</evidence>
<accession>A0A850PWN1</accession>
<reference evidence="2 3" key="1">
    <citation type="submission" date="2020-05" db="EMBL/GenBank/DDBJ databases">
        <title>Draft genome sequence of Mycobacterium hippocampi DL, isolated from European seabass, Dicentrarchus labrax, reared in fish farms.</title>
        <authorList>
            <person name="Stathopoulou P."/>
            <person name="Asimakis E."/>
            <person name="Tzokas K."/>
            <person name="Batargias C."/>
            <person name="Tsiamis G."/>
        </authorList>
    </citation>
    <scope>NUCLEOTIDE SEQUENCE [LARGE SCALE GENOMIC DNA]</scope>
    <source>
        <strain evidence="2 3">DL</strain>
    </source>
</reference>
<proteinExistence type="predicted"/>
<dbReference type="InterPro" id="IPR036259">
    <property type="entry name" value="MFS_trans_sf"/>
</dbReference>
<evidence type="ECO:0000313" key="2">
    <source>
        <dbReference type="EMBL" id="NVN51936.1"/>
    </source>
</evidence>
<keyword evidence="1" id="KW-0472">Membrane</keyword>
<dbReference type="SUPFAM" id="SSF103473">
    <property type="entry name" value="MFS general substrate transporter"/>
    <property type="match status" value="1"/>
</dbReference>
<name>A0A850PWN1_9MYCO</name>
<feature type="transmembrane region" description="Helical" evidence="1">
    <location>
        <begin position="72"/>
        <end position="92"/>
    </location>
</feature>
<gene>
    <name evidence="2" type="ORF">HLY00_1928</name>
</gene>
<comment type="caution">
    <text evidence="2">The sequence shown here is derived from an EMBL/GenBank/DDBJ whole genome shotgun (WGS) entry which is preliminary data.</text>
</comment>
<keyword evidence="1" id="KW-1133">Transmembrane helix</keyword>
<keyword evidence="1" id="KW-0812">Transmembrane</keyword>
<sequence>MITASILANAYIALGYGALPTLVVGEVAAGETGVATSMNGIARTVGSSTAAALVAVLLSHTTLAGTPSESSFVAIFLGGAATAALAMVLIALSKQPTSRVDSAEARFESRAMNHEWG</sequence>
<dbReference type="AlphaFoldDB" id="A0A850PWN1"/>
<keyword evidence="3" id="KW-1185">Reference proteome</keyword>